<evidence type="ECO:0000313" key="3">
    <source>
        <dbReference type="Proteomes" id="UP000298021"/>
    </source>
</evidence>
<gene>
    <name evidence="2" type="ORF">EGT49_11025</name>
</gene>
<keyword evidence="1" id="KW-0812">Transmembrane</keyword>
<name>A0A4Z0JHL9_9LACO</name>
<dbReference type="Proteomes" id="UP000298021">
    <property type="component" value="Unassembled WGS sequence"/>
</dbReference>
<protein>
    <submittedName>
        <fullName evidence="2">Uncharacterized protein</fullName>
    </submittedName>
</protein>
<sequence>MNVSSVELTEIYGGLLLLVMIVIIILLVIHDLIRKRMEFACKTTLQNKAELVRTAVDSKTAAYLNRNCDHELHRIEGYVVKNNKTILYKLYLKKRRFDFYLEKQNLWNYKVIAIKMYE</sequence>
<evidence type="ECO:0000313" key="2">
    <source>
        <dbReference type="EMBL" id="TGD21488.1"/>
    </source>
</evidence>
<comment type="caution">
    <text evidence="2">The sequence shown here is derived from an EMBL/GenBank/DDBJ whole genome shotgun (WGS) entry which is preliminary data.</text>
</comment>
<proteinExistence type="predicted"/>
<keyword evidence="3" id="KW-1185">Reference proteome</keyword>
<dbReference type="AlphaFoldDB" id="A0A4Z0JHL9"/>
<feature type="transmembrane region" description="Helical" evidence="1">
    <location>
        <begin position="12"/>
        <end position="33"/>
    </location>
</feature>
<dbReference type="EMBL" id="RKLY01000036">
    <property type="protein sequence ID" value="TGD21488.1"/>
    <property type="molecule type" value="Genomic_DNA"/>
</dbReference>
<keyword evidence="1" id="KW-1133">Transmembrane helix</keyword>
<keyword evidence="1" id="KW-0472">Membrane</keyword>
<accession>A0A4Z0JHL9</accession>
<evidence type="ECO:0000256" key="1">
    <source>
        <dbReference type="SAM" id="Phobius"/>
    </source>
</evidence>
<organism evidence="2 3">
    <name type="scientific">Companilactobacillus suantsaicola</name>
    <dbReference type="NCBI Taxonomy" id="2487723"/>
    <lineage>
        <taxon>Bacteria</taxon>
        <taxon>Bacillati</taxon>
        <taxon>Bacillota</taxon>
        <taxon>Bacilli</taxon>
        <taxon>Lactobacillales</taxon>
        <taxon>Lactobacillaceae</taxon>
        <taxon>Companilactobacillus</taxon>
    </lineage>
</organism>
<reference evidence="2 3" key="1">
    <citation type="submission" date="2018-10" db="EMBL/GenBank/DDBJ databases">
        <title>Lactobacillus sp. R7 and Lactobacillus sp. R19 isolated from fermented mustard green product of Taiwan.</title>
        <authorList>
            <person name="Lin S.-T."/>
        </authorList>
    </citation>
    <scope>NUCLEOTIDE SEQUENCE [LARGE SCALE GENOMIC DNA]</scope>
    <source>
        <strain evidence="2 3">BCRC 81127</strain>
    </source>
</reference>